<dbReference type="Gene3D" id="3.40.980.10">
    <property type="entry name" value="MoaB/Mog-like domain"/>
    <property type="match status" value="1"/>
</dbReference>
<evidence type="ECO:0000256" key="1">
    <source>
        <dbReference type="ARBA" id="ARBA00001946"/>
    </source>
</evidence>
<evidence type="ECO:0000256" key="11">
    <source>
        <dbReference type="RuleBase" id="RU365090"/>
    </source>
</evidence>
<comment type="similarity">
    <text evidence="4 11">Belongs to the MoeA family.</text>
</comment>
<protein>
    <recommendedName>
        <fullName evidence="11">Molybdopterin molybdenumtransferase</fullName>
        <ecNumber evidence="11">2.10.1.1</ecNumber>
    </recommendedName>
</protein>
<dbReference type="Pfam" id="PF03454">
    <property type="entry name" value="MoeA_C"/>
    <property type="match status" value="1"/>
</dbReference>
<feature type="domain" description="MoaB/Mog" evidence="12">
    <location>
        <begin position="188"/>
        <end position="324"/>
    </location>
</feature>
<evidence type="ECO:0000313" key="14">
    <source>
        <dbReference type="Proteomes" id="UP000327167"/>
    </source>
</evidence>
<keyword evidence="7 11" id="KW-0479">Metal-binding</keyword>
<dbReference type="RefSeq" id="WP_150651941.1">
    <property type="nucleotide sequence ID" value="NZ_CABVHJ010000017.1"/>
</dbReference>
<keyword evidence="5 11" id="KW-0500">Molybdenum</keyword>
<sequence length="408" mass="43481">MNPVGKPGKTGALMPVEVALARLLEMAEASAIVEHEYLPLAQVQGRVLSEDLISALDLPPWPNSAMDGYALNLADWNGQPMPVSQKVFAGQSPEPLKPGTCARIFTGAPVPAGADCVEMQENAEVLADAMVRFLEPMKAGQNIRPQGQETTVGELILPAGTRLGPIEQGLAASLGCAGLKVVRKVRVAVISTGDELVEPGQALGPGQIYNSNRVLLCSWLQRLGCEVVDAGILPDDLATTRARLGELQDVDLILSTGGVSVGEADFLGIALREEGELALWKLAIKPGKPLTFGHFRGVPVIGLPGNPASTLVTFALLTRPYLLRRQGVRDVEPLKFTVPAGFVWPVAGNRREYLRGRLEQGRATVYRNQSSGVLRSAAWADGLVEVLEGRTLIEGDEVAFIPLSDLLG</sequence>
<dbReference type="PANTHER" id="PTHR10192:SF5">
    <property type="entry name" value="GEPHYRIN"/>
    <property type="match status" value="1"/>
</dbReference>
<evidence type="ECO:0000256" key="6">
    <source>
        <dbReference type="ARBA" id="ARBA00022679"/>
    </source>
</evidence>
<evidence type="ECO:0000313" key="13">
    <source>
        <dbReference type="EMBL" id="VVN24335.1"/>
    </source>
</evidence>
<organism evidence="13 14">
    <name type="scientific">Pseudomonas fluorescens</name>
    <dbReference type="NCBI Taxonomy" id="294"/>
    <lineage>
        <taxon>Bacteria</taxon>
        <taxon>Pseudomonadati</taxon>
        <taxon>Pseudomonadota</taxon>
        <taxon>Gammaproteobacteria</taxon>
        <taxon>Pseudomonadales</taxon>
        <taxon>Pseudomonadaceae</taxon>
        <taxon>Pseudomonas</taxon>
    </lineage>
</organism>
<dbReference type="GO" id="GO:0005829">
    <property type="term" value="C:cytosol"/>
    <property type="evidence" value="ECO:0007669"/>
    <property type="project" value="TreeGrafter"/>
</dbReference>
<evidence type="ECO:0000256" key="9">
    <source>
        <dbReference type="ARBA" id="ARBA00023150"/>
    </source>
</evidence>
<dbReference type="FunFam" id="3.40.980.10:FF:000004">
    <property type="entry name" value="Molybdopterin molybdenumtransferase"/>
    <property type="match status" value="1"/>
</dbReference>
<comment type="cofactor">
    <cofactor evidence="1 11">
        <name>Mg(2+)</name>
        <dbReference type="ChEBI" id="CHEBI:18420"/>
    </cofactor>
</comment>
<comment type="catalytic activity">
    <reaction evidence="10">
        <text>adenylyl-molybdopterin + molybdate = Mo-molybdopterin + AMP + H(+)</text>
        <dbReference type="Rhea" id="RHEA:35047"/>
        <dbReference type="ChEBI" id="CHEBI:15378"/>
        <dbReference type="ChEBI" id="CHEBI:36264"/>
        <dbReference type="ChEBI" id="CHEBI:62727"/>
        <dbReference type="ChEBI" id="CHEBI:71302"/>
        <dbReference type="ChEBI" id="CHEBI:456215"/>
        <dbReference type="EC" id="2.10.1.1"/>
    </reaction>
</comment>
<evidence type="ECO:0000256" key="3">
    <source>
        <dbReference type="ARBA" id="ARBA00005046"/>
    </source>
</evidence>
<dbReference type="Pfam" id="PF00994">
    <property type="entry name" value="MoCF_biosynth"/>
    <property type="match status" value="1"/>
</dbReference>
<accession>A0A5E6W6Q0</accession>
<dbReference type="SMART" id="SM00852">
    <property type="entry name" value="MoCF_biosynth"/>
    <property type="match status" value="1"/>
</dbReference>
<dbReference type="SUPFAM" id="SSF63882">
    <property type="entry name" value="MoeA N-terminal region -like"/>
    <property type="match status" value="1"/>
</dbReference>
<dbReference type="InterPro" id="IPR005110">
    <property type="entry name" value="MoeA_linker/N"/>
</dbReference>
<dbReference type="NCBIfam" id="TIGR00177">
    <property type="entry name" value="molyb_syn"/>
    <property type="match status" value="1"/>
</dbReference>
<dbReference type="EC" id="2.10.1.1" evidence="11"/>
<reference evidence="13 14" key="1">
    <citation type="submission" date="2019-09" db="EMBL/GenBank/DDBJ databases">
        <authorList>
            <person name="Chandra G."/>
            <person name="Truman W A."/>
        </authorList>
    </citation>
    <scope>NUCLEOTIDE SEQUENCE [LARGE SCALE GENOMIC DNA]</scope>
    <source>
        <strain evidence="13">PS655</strain>
    </source>
</reference>
<evidence type="ECO:0000256" key="4">
    <source>
        <dbReference type="ARBA" id="ARBA00010763"/>
    </source>
</evidence>
<dbReference type="Gene3D" id="2.40.340.10">
    <property type="entry name" value="MoeA, C-terminal, domain IV"/>
    <property type="match status" value="1"/>
</dbReference>
<dbReference type="InterPro" id="IPR008284">
    <property type="entry name" value="MoCF_biosynth_CS"/>
</dbReference>
<dbReference type="SUPFAM" id="SSF63867">
    <property type="entry name" value="MoeA C-terminal domain-like"/>
    <property type="match status" value="1"/>
</dbReference>
<dbReference type="PANTHER" id="PTHR10192">
    <property type="entry name" value="MOLYBDOPTERIN BIOSYNTHESIS PROTEIN"/>
    <property type="match status" value="1"/>
</dbReference>
<dbReference type="AlphaFoldDB" id="A0A5E6W6Q0"/>
<dbReference type="Gene3D" id="2.170.190.11">
    <property type="entry name" value="Molybdopterin biosynthesis moea protein, domain 3"/>
    <property type="match status" value="1"/>
</dbReference>
<comment type="function">
    <text evidence="2 11">Catalyzes the insertion of molybdate into adenylated molybdopterin with the concomitant release of AMP.</text>
</comment>
<proteinExistence type="inferred from homology"/>
<keyword evidence="6 11" id="KW-0808">Transferase</keyword>
<dbReference type="InterPro" id="IPR001453">
    <property type="entry name" value="MoaB/Mog_dom"/>
</dbReference>
<dbReference type="PROSITE" id="PS01079">
    <property type="entry name" value="MOCF_BIOSYNTHESIS_2"/>
    <property type="match status" value="1"/>
</dbReference>
<dbReference type="Gene3D" id="3.90.105.10">
    <property type="entry name" value="Molybdopterin biosynthesis moea protein, domain 2"/>
    <property type="match status" value="1"/>
</dbReference>
<evidence type="ECO:0000256" key="8">
    <source>
        <dbReference type="ARBA" id="ARBA00022842"/>
    </source>
</evidence>
<keyword evidence="8 11" id="KW-0460">Magnesium</keyword>
<dbReference type="GO" id="GO:0061599">
    <property type="term" value="F:molybdopterin molybdotransferase activity"/>
    <property type="evidence" value="ECO:0007669"/>
    <property type="project" value="UniProtKB-UniRule"/>
</dbReference>
<dbReference type="InterPro" id="IPR038987">
    <property type="entry name" value="MoeA-like"/>
</dbReference>
<dbReference type="InterPro" id="IPR005111">
    <property type="entry name" value="MoeA_C_domain_IV"/>
</dbReference>
<keyword evidence="9 11" id="KW-0501">Molybdenum cofactor biosynthesis</keyword>
<dbReference type="EMBL" id="CABVHJ010000017">
    <property type="protein sequence ID" value="VVN24335.1"/>
    <property type="molecule type" value="Genomic_DNA"/>
</dbReference>
<dbReference type="UniPathway" id="UPA00344"/>
<dbReference type="GO" id="GO:0006777">
    <property type="term" value="P:Mo-molybdopterin cofactor biosynthetic process"/>
    <property type="evidence" value="ECO:0007669"/>
    <property type="project" value="UniProtKB-UniRule"/>
</dbReference>
<dbReference type="InterPro" id="IPR036135">
    <property type="entry name" value="MoeA_linker/N_sf"/>
</dbReference>
<evidence type="ECO:0000256" key="7">
    <source>
        <dbReference type="ARBA" id="ARBA00022723"/>
    </source>
</evidence>
<evidence type="ECO:0000259" key="12">
    <source>
        <dbReference type="SMART" id="SM00852"/>
    </source>
</evidence>
<dbReference type="GO" id="GO:0046872">
    <property type="term" value="F:metal ion binding"/>
    <property type="evidence" value="ECO:0007669"/>
    <property type="project" value="UniProtKB-UniRule"/>
</dbReference>
<dbReference type="SUPFAM" id="SSF53218">
    <property type="entry name" value="Molybdenum cofactor biosynthesis proteins"/>
    <property type="match status" value="1"/>
</dbReference>
<name>A0A5E6W6Q0_PSEFL</name>
<dbReference type="CDD" id="cd00887">
    <property type="entry name" value="MoeA"/>
    <property type="match status" value="1"/>
</dbReference>
<dbReference type="NCBIfam" id="NF045515">
    <property type="entry name" value="Glp_gephyrin"/>
    <property type="match status" value="1"/>
</dbReference>
<dbReference type="Pfam" id="PF03453">
    <property type="entry name" value="MoeA_N"/>
    <property type="match status" value="1"/>
</dbReference>
<evidence type="ECO:0000256" key="5">
    <source>
        <dbReference type="ARBA" id="ARBA00022505"/>
    </source>
</evidence>
<dbReference type="InterPro" id="IPR036688">
    <property type="entry name" value="MoeA_C_domain_IV_sf"/>
</dbReference>
<dbReference type="InterPro" id="IPR036425">
    <property type="entry name" value="MoaB/Mog-like_dom_sf"/>
</dbReference>
<evidence type="ECO:0000256" key="2">
    <source>
        <dbReference type="ARBA" id="ARBA00002901"/>
    </source>
</evidence>
<gene>
    <name evidence="13" type="primary">moeA</name>
    <name evidence="13" type="ORF">PS655_04523</name>
</gene>
<evidence type="ECO:0000256" key="10">
    <source>
        <dbReference type="ARBA" id="ARBA00047317"/>
    </source>
</evidence>
<comment type="pathway">
    <text evidence="3 11">Cofactor biosynthesis; molybdopterin biosynthesis.</text>
</comment>
<dbReference type="Proteomes" id="UP000327167">
    <property type="component" value="Unassembled WGS sequence"/>
</dbReference>